<dbReference type="Proteomes" id="UP000011761">
    <property type="component" value="Unassembled WGS sequence"/>
</dbReference>
<keyword evidence="2" id="KW-1185">Reference proteome</keyword>
<dbReference type="KEGG" id="bcom:BAUCODRAFT_33369"/>
<dbReference type="EMBL" id="KB445554">
    <property type="protein sequence ID" value="EMC97641.1"/>
    <property type="molecule type" value="Genomic_DNA"/>
</dbReference>
<dbReference type="HOGENOM" id="CLU_2996200_0_0_1"/>
<name>M2MLU8_BAUPA</name>
<proteinExistence type="predicted"/>
<protein>
    <submittedName>
        <fullName evidence="1">Uncharacterized protein</fullName>
    </submittedName>
</protein>
<dbReference type="AlphaFoldDB" id="M2MLU8"/>
<sequence>MTLWCAPFPSPLRLYRMLMDPTEPPGRARCSGCCVLSEDDDLICHLATCLSMNPLKP</sequence>
<evidence type="ECO:0000313" key="1">
    <source>
        <dbReference type="EMBL" id="EMC97641.1"/>
    </source>
</evidence>
<organism evidence="1 2">
    <name type="scientific">Baudoinia panamericana (strain UAMH 10762)</name>
    <name type="common">Angels' share fungus</name>
    <name type="synonym">Baudoinia compniacensis (strain UAMH 10762)</name>
    <dbReference type="NCBI Taxonomy" id="717646"/>
    <lineage>
        <taxon>Eukaryota</taxon>
        <taxon>Fungi</taxon>
        <taxon>Dikarya</taxon>
        <taxon>Ascomycota</taxon>
        <taxon>Pezizomycotina</taxon>
        <taxon>Dothideomycetes</taxon>
        <taxon>Dothideomycetidae</taxon>
        <taxon>Mycosphaerellales</taxon>
        <taxon>Teratosphaeriaceae</taxon>
        <taxon>Baudoinia</taxon>
    </lineage>
</organism>
<dbReference type="GeneID" id="19112110"/>
<reference evidence="1 2" key="1">
    <citation type="journal article" date="2012" name="PLoS Pathog.">
        <title>Diverse lifestyles and strategies of plant pathogenesis encoded in the genomes of eighteen Dothideomycetes fungi.</title>
        <authorList>
            <person name="Ohm R.A."/>
            <person name="Feau N."/>
            <person name="Henrissat B."/>
            <person name="Schoch C.L."/>
            <person name="Horwitz B.A."/>
            <person name="Barry K.W."/>
            <person name="Condon B.J."/>
            <person name="Copeland A.C."/>
            <person name="Dhillon B."/>
            <person name="Glaser F."/>
            <person name="Hesse C.N."/>
            <person name="Kosti I."/>
            <person name="LaButti K."/>
            <person name="Lindquist E.A."/>
            <person name="Lucas S."/>
            <person name="Salamov A.A."/>
            <person name="Bradshaw R.E."/>
            <person name="Ciuffetti L."/>
            <person name="Hamelin R.C."/>
            <person name="Kema G.H.J."/>
            <person name="Lawrence C."/>
            <person name="Scott J.A."/>
            <person name="Spatafora J.W."/>
            <person name="Turgeon B.G."/>
            <person name="de Wit P.J.G.M."/>
            <person name="Zhong S."/>
            <person name="Goodwin S.B."/>
            <person name="Grigoriev I.V."/>
        </authorList>
    </citation>
    <scope>NUCLEOTIDE SEQUENCE [LARGE SCALE GENOMIC DNA]</scope>
    <source>
        <strain evidence="1 2">UAMH 10762</strain>
    </source>
</reference>
<evidence type="ECO:0000313" key="2">
    <source>
        <dbReference type="Proteomes" id="UP000011761"/>
    </source>
</evidence>
<gene>
    <name evidence="1" type="ORF">BAUCODRAFT_33369</name>
</gene>
<dbReference type="RefSeq" id="XP_007675300.1">
    <property type="nucleotide sequence ID" value="XM_007677110.1"/>
</dbReference>
<accession>M2MLU8</accession>